<dbReference type="EMBL" id="JYIY01000062">
    <property type="protein sequence ID" value="KJL38313.1"/>
    <property type="molecule type" value="Genomic_DNA"/>
</dbReference>
<organism evidence="3 4">
    <name type="scientific">Microbacterium ginsengisoli</name>
    <dbReference type="NCBI Taxonomy" id="400772"/>
    <lineage>
        <taxon>Bacteria</taxon>
        <taxon>Bacillati</taxon>
        <taxon>Actinomycetota</taxon>
        <taxon>Actinomycetes</taxon>
        <taxon>Micrococcales</taxon>
        <taxon>Microbacteriaceae</taxon>
        <taxon>Microbacterium</taxon>
    </lineage>
</organism>
<comment type="caution">
    <text evidence="3">The sequence shown here is derived from an EMBL/GenBank/DDBJ whole genome shotgun (WGS) entry which is preliminary data.</text>
</comment>
<feature type="compositionally biased region" description="Basic residues" evidence="1">
    <location>
        <begin position="49"/>
        <end position="58"/>
    </location>
</feature>
<dbReference type="AlphaFoldDB" id="A0A0F0LZB9"/>
<keyword evidence="4" id="KW-1185">Reference proteome</keyword>
<evidence type="ECO:0000313" key="3">
    <source>
        <dbReference type="EMBL" id="KJL38313.1"/>
    </source>
</evidence>
<feature type="region of interest" description="Disordered" evidence="1">
    <location>
        <begin position="45"/>
        <end position="68"/>
    </location>
</feature>
<proteinExistence type="predicted"/>
<accession>A0A0F0LZB9</accession>
<evidence type="ECO:0000313" key="2">
    <source>
        <dbReference type="EMBL" id="HAN24839.1"/>
    </source>
</evidence>
<reference evidence="2 5" key="2">
    <citation type="journal article" date="2018" name="Nat. Biotechnol.">
        <title>A standardized bacterial taxonomy based on genome phylogeny substantially revises the tree of life.</title>
        <authorList>
            <person name="Parks D.H."/>
            <person name="Chuvochina M."/>
            <person name="Waite D.W."/>
            <person name="Rinke C."/>
            <person name="Skarshewski A."/>
            <person name="Chaumeil P.A."/>
            <person name="Hugenholtz P."/>
        </authorList>
    </citation>
    <scope>NUCLEOTIDE SEQUENCE [LARGE SCALE GENOMIC DNA]</scope>
    <source>
        <strain evidence="2">UBA9152</strain>
    </source>
</reference>
<evidence type="ECO:0000313" key="5">
    <source>
        <dbReference type="Proteomes" id="UP000257479"/>
    </source>
</evidence>
<evidence type="ECO:0000313" key="4">
    <source>
        <dbReference type="Proteomes" id="UP000033451"/>
    </source>
</evidence>
<dbReference type="EMBL" id="DMNG01000164">
    <property type="protein sequence ID" value="HAN24839.1"/>
    <property type="molecule type" value="Genomic_DNA"/>
</dbReference>
<sequence>MILLVLLALLGLAAALWTVVEVIRGDSRPVRTDWSRLPDRDDRAAVIPRARRPRRGARRAQASTGSPR</sequence>
<protein>
    <submittedName>
        <fullName evidence="3">Uncharacterized protein</fullName>
    </submittedName>
</protein>
<name>A0A0F0LZB9_9MICO</name>
<dbReference type="Proteomes" id="UP000033451">
    <property type="component" value="Unassembled WGS sequence"/>
</dbReference>
<evidence type="ECO:0000256" key="1">
    <source>
        <dbReference type="SAM" id="MobiDB-lite"/>
    </source>
</evidence>
<dbReference type="RefSeq" id="WP_045246702.1">
    <property type="nucleotide sequence ID" value="NZ_JYIY01000062.1"/>
</dbReference>
<gene>
    <name evidence="2" type="ORF">DCP95_09755</name>
    <name evidence="3" type="ORF">RR49_00720</name>
</gene>
<reference evidence="3 4" key="1">
    <citation type="submission" date="2015-02" db="EMBL/GenBank/DDBJ databases">
        <title>Draft genome sequences of ten Microbacterium spp. with emphasis on heavy metal contaminated environments.</title>
        <authorList>
            <person name="Corretto E."/>
        </authorList>
    </citation>
    <scope>NUCLEOTIDE SEQUENCE [LARGE SCALE GENOMIC DNA]</scope>
    <source>
        <strain evidence="3 4">DSM 18659</strain>
    </source>
</reference>
<dbReference type="Proteomes" id="UP000257479">
    <property type="component" value="Unassembled WGS sequence"/>
</dbReference>